<dbReference type="Gene3D" id="3.40.50.300">
    <property type="entry name" value="P-loop containing nucleotide triphosphate hydrolases"/>
    <property type="match status" value="1"/>
</dbReference>
<name>A0A1G9HZ71_9ACTN</name>
<dbReference type="PANTHER" id="PTHR37807">
    <property type="entry name" value="OS07G0160300 PROTEIN"/>
    <property type="match status" value="1"/>
</dbReference>
<evidence type="ECO:0000313" key="2">
    <source>
        <dbReference type="Proteomes" id="UP000198662"/>
    </source>
</evidence>
<dbReference type="InterPro" id="IPR027417">
    <property type="entry name" value="P-loop_NTPase"/>
</dbReference>
<sequence>MQATPAAQVIAFTGLPGTGKSTLSERLARTLRTPAFAGDWMMGALTPYRILDDLDRDAFISLHDHVLETLMVRQLLLGQSAITDSVLSDAVAKQWAAIAAEHGAAFRVVECVCSDVDLHRSRMDGRVRGIPGWHEIDWDHVERLKTWLPPLTVERLQVDAVDPVEANLAKVLDYIS</sequence>
<evidence type="ECO:0008006" key="3">
    <source>
        <dbReference type="Google" id="ProtNLM"/>
    </source>
</evidence>
<dbReference type="STRING" id="380244.SAMN05216298_2926"/>
<organism evidence="1 2">
    <name type="scientific">Glycomyces sambucus</name>
    <dbReference type="NCBI Taxonomy" id="380244"/>
    <lineage>
        <taxon>Bacteria</taxon>
        <taxon>Bacillati</taxon>
        <taxon>Actinomycetota</taxon>
        <taxon>Actinomycetes</taxon>
        <taxon>Glycomycetales</taxon>
        <taxon>Glycomycetaceae</taxon>
        <taxon>Glycomyces</taxon>
    </lineage>
</organism>
<protein>
    <recommendedName>
        <fullName evidence="3">AAA domain-containing protein</fullName>
    </recommendedName>
</protein>
<keyword evidence="2" id="KW-1185">Reference proteome</keyword>
<proteinExistence type="predicted"/>
<reference evidence="2" key="1">
    <citation type="submission" date="2016-10" db="EMBL/GenBank/DDBJ databases">
        <authorList>
            <person name="Varghese N."/>
            <person name="Submissions S."/>
        </authorList>
    </citation>
    <scope>NUCLEOTIDE SEQUENCE [LARGE SCALE GENOMIC DNA]</scope>
    <source>
        <strain evidence="2">CGMCC 4.3147</strain>
    </source>
</reference>
<evidence type="ECO:0000313" key="1">
    <source>
        <dbReference type="EMBL" id="SDL18135.1"/>
    </source>
</evidence>
<dbReference type="RefSeq" id="WP_091050176.1">
    <property type="nucleotide sequence ID" value="NZ_FNGF01000004.1"/>
</dbReference>
<accession>A0A1G9HZ71</accession>
<dbReference type="OrthoDB" id="3819922at2"/>
<dbReference type="Pfam" id="PF13671">
    <property type="entry name" value="AAA_33"/>
    <property type="match status" value="1"/>
</dbReference>
<dbReference type="Proteomes" id="UP000198662">
    <property type="component" value="Unassembled WGS sequence"/>
</dbReference>
<dbReference type="PANTHER" id="PTHR37807:SF3">
    <property type="entry name" value="OS07G0160300 PROTEIN"/>
    <property type="match status" value="1"/>
</dbReference>
<dbReference type="AlphaFoldDB" id="A0A1G9HZ71"/>
<dbReference type="SUPFAM" id="SSF52540">
    <property type="entry name" value="P-loop containing nucleoside triphosphate hydrolases"/>
    <property type="match status" value="1"/>
</dbReference>
<gene>
    <name evidence="1" type="ORF">SAMN05216298_2926</name>
</gene>
<dbReference type="EMBL" id="FNGF01000004">
    <property type="protein sequence ID" value="SDL18135.1"/>
    <property type="molecule type" value="Genomic_DNA"/>
</dbReference>